<evidence type="ECO:0000256" key="3">
    <source>
        <dbReference type="ARBA" id="ARBA00022989"/>
    </source>
</evidence>
<comment type="subcellular location">
    <subcellularLocation>
        <location evidence="1">Membrane</location>
        <topology evidence="1">Multi-pass membrane protein</topology>
    </subcellularLocation>
</comment>
<evidence type="ECO:0000256" key="4">
    <source>
        <dbReference type="ARBA" id="ARBA00023136"/>
    </source>
</evidence>
<evidence type="ECO:0000313" key="7">
    <source>
        <dbReference type="Proteomes" id="UP000815325"/>
    </source>
</evidence>
<keyword evidence="4" id="KW-0472">Membrane</keyword>
<feature type="region of interest" description="Disordered" evidence="5">
    <location>
        <begin position="171"/>
        <end position="193"/>
    </location>
</feature>
<keyword evidence="2" id="KW-0812">Transmembrane</keyword>
<comment type="caution">
    <text evidence="6">The sequence shown here is derived from an EMBL/GenBank/DDBJ whole genome shotgun (WGS) entry which is preliminary data.</text>
</comment>
<dbReference type="EMBL" id="MU069567">
    <property type="protein sequence ID" value="KAF5838732.1"/>
    <property type="molecule type" value="Genomic_DNA"/>
</dbReference>
<evidence type="ECO:0000313" key="6">
    <source>
        <dbReference type="EMBL" id="KAF5838732.1"/>
    </source>
</evidence>
<gene>
    <name evidence="6" type="ORF">DUNSADRAFT_2277</name>
</gene>
<dbReference type="InterPro" id="IPR050186">
    <property type="entry name" value="TPT_transporter"/>
</dbReference>
<name>A0ABQ7GVU1_DUNSA</name>
<evidence type="ECO:0000256" key="1">
    <source>
        <dbReference type="ARBA" id="ARBA00004141"/>
    </source>
</evidence>
<evidence type="ECO:0000256" key="5">
    <source>
        <dbReference type="SAM" id="MobiDB-lite"/>
    </source>
</evidence>
<dbReference type="PANTHER" id="PTHR11132">
    <property type="entry name" value="SOLUTE CARRIER FAMILY 35"/>
    <property type="match status" value="1"/>
</dbReference>
<organism evidence="6 7">
    <name type="scientific">Dunaliella salina</name>
    <name type="common">Green alga</name>
    <name type="synonym">Protococcus salinus</name>
    <dbReference type="NCBI Taxonomy" id="3046"/>
    <lineage>
        <taxon>Eukaryota</taxon>
        <taxon>Viridiplantae</taxon>
        <taxon>Chlorophyta</taxon>
        <taxon>core chlorophytes</taxon>
        <taxon>Chlorophyceae</taxon>
        <taxon>CS clade</taxon>
        <taxon>Chlamydomonadales</taxon>
        <taxon>Dunaliellaceae</taxon>
        <taxon>Dunaliella</taxon>
    </lineage>
</organism>
<dbReference type="Proteomes" id="UP000815325">
    <property type="component" value="Unassembled WGS sequence"/>
</dbReference>
<reference evidence="6" key="1">
    <citation type="submission" date="2017-08" db="EMBL/GenBank/DDBJ databases">
        <authorList>
            <person name="Polle J.E."/>
            <person name="Barry K."/>
            <person name="Cushman J."/>
            <person name="Schmutz J."/>
            <person name="Tran D."/>
            <person name="Hathwaick L.T."/>
            <person name="Yim W.C."/>
            <person name="Jenkins J."/>
            <person name="Mckie-Krisberg Z.M."/>
            <person name="Prochnik S."/>
            <person name="Lindquist E."/>
            <person name="Dockter R.B."/>
            <person name="Adam C."/>
            <person name="Molina H."/>
            <person name="Bunkerborg J."/>
            <person name="Jin E."/>
            <person name="Buchheim M."/>
            <person name="Magnuson J."/>
        </authorList>
    </citation>
    <scope>NUCLEOTIDE SEQUENCE</scope>
    <source>
        <strain evidence="6">CCAP 19/18</strain>
    </source>
</reference>
<keyword evidence="7" id="KW-1185">Reference proteome</keyword>
<dbReference type="SUPFAM" id="SSF103481">
    <property type="entry name" value="Multidrug resistance efflux transporter EmrE"/>
    <property type="match status" value="1"/>
</dbReference>
<keyword evidence="3" id="KW-1133">Transmembrane helix</keyword>
<accession>A0ABQ7GVU1</accession>
<proteinExistence type="predicted"/>
<evidence type="ECO:0000256" key="2">
    <source>
        <dbReference type="ARBA" id="ARBA00022692"/>
    </source>
</evidence>
<sequence length="239" mass="25740">MLAAVHGARALGWVELPPLTLKRWLAMAPMSIAYGLHAALVLRALAALNVPMYNTLKRTTPMMVLVCKWVIDRKTPDPQVAASVVMVVAGCVIAGKGDLAFNPYAYCVALTCAAFQAAYILLTEYLPPPCPEPLAPPSAAHSAITMQPLGASASLAMSSVEHRHVGAHEIGVGHDKGLGSKGEPGDLDDHDDKRAQHGALSPFWLQLRHALASMANAVQNMPLTRIRCFSFAHRRWPAW</sequence>
<evidence type="ECO:0008006" key="8">
    <source>
        <dbReference type="Google" id="ProtNLM"/>
    </source>
</evidence>
<dbReference type="InterPro" id="IPR037185">
    <property type="entry name" value="EmrE-like"/>
</dbReference>
<protein>
    <recommendedName>
        <fullName evidence="8">Sugar phosphate transporter domain-containing protein</fullName>
    </recommendedName>
</protein>